<protein>
    <recommendedName>
        <fullName evidence="18">Nucleosome-remodeling factor subunit NURF301</fullName>
    </recommendedName>
</protein>
<feature type="compositionally biased region" description="Basic residues" evidence="12">
    <location>
        <begin position="1"/>
        <end position="12"/>
    </location>
</feature>
<feature type="compositionally biased region" description="Polar residues" evidence="12">
    <location>
        <begin position="654"/>
        <end position="664"/>
    </location>
</feature>
<dbReference type="eggNOG" id="KOG1632">
    <property type="taxonomic scope" value="Eukaryota"/>
</dbReference>
<feature type="compositionally biased region" description="Polar residues" evidence="12">
    <location>
        <begin position="46"/>
        <end position="68"/>
    </location>
</feature>
<feature type="compositionally biased region" description="Basic residues" evidence="12">
    <location>
        <begin position="1935"/>
        <end position="1945"/>
    </location>
</feature>
<feature type="region of interest" description="Disordered" evidence="12">
    <location>
        <begin position="1"/>
        <end position="134"/>
    </location>
</feature>
<keyword evidence="7" id="KW-0804">Transcription</keyword>
<feature type="domain" description="PHD-type" evidence="14">
    <location>
        <begin position="2000"/>
        <end position="2051"/>
    </location>
</feature>
<evidence type="ECO:0000256" key="8">
    <source>
        <dbReference type="ARBA" id="ARBA00023242"/>
    </source>
</evidence>
<dbReference type="GO" id="GO:0016589">
    <property type="term" value="C:NURF complex"/>
    <property type="evidence" value="ECO:0000318"/>
    <property type="project" value="GO_Central"/>
</dbReference>
<keyword evidence="3 10" id="KW-0863">Zinc-finger</keyword>
<dbReference type="PROSITE" id="PS50014">
    <property type="entry name" value="BROMODOMAIN_2"/>
    <property type="match status" value="1"/>
</dbReference>
<keyword evidence="5" id="KW-0805">Transcription regulation</keyword>
<dbReference type="Pfam" id="PF00439">
    <property type="entry name" value="Bromodomain"/>
    <property type="match status" value="1"/>
</dbReference>
<evidence type="ECO:0008006" key="18">
    <source>
        <dbReference type="Google" id="ProtNLM"/>
    </source>
</evidence>
<evidence type="ECO:0000256" key="2">
    <source>
        <dbReference type="ARBA" id="ARBA00022723"/>
    </source>
</evidence>
<keyword evidence="2" id="KW-0479">Metal-binding</keyword>
<evidence type="ECO:0000256" key="11">
    <source>
        <dbReference type="SAM" id="Coils"/>
    </source>
</evidence>
<dbReference type="OrthoDB" id="784962at2759"/>
<sequence length="2229" mass="248326">MSSRGGRRRGRPPKSSYTTPHFLNSRSNVIEKPKWFLSRDGVANDNGPTGSRASSPGGSVGSFTQQYSAKKHISVTPFKKRGRKAGTRGNRGGKAYVPRPSLVITRGNDYHYGSDFDSGSDSDGPPSQGEDAELDVESDVDIPISEPESDVLDDNASDISISNHSSSMRKIVESSIKSIPTPLPIWLQSDQDLPVLTLPKSSEDLLLPTHQVLPACAIYEVLRKFSSEVRLSPFRLEDFMAALQSEEMTTLLAEVHVQLLKSMLREEDVQQTWFGPLDQKDSTNSVLNFADTLTWPEVMRIYMQSDPTFAPALSLLESCEYPFTTCDVRLNLLKFLTDHFLCNTAVRQEFLSEGNIKYNDHCRVCHKVGDLLCCETCPAVYHLHCLDPPLEHVPNEDWQCPICTAQLCKGVTDCISDVERSGFLCRQESLGYDRHGRKYWFIARRIFVEETGSREEIDGDEETVAVEDRKTWYYSSPHQFEQLLAALDKTDFEKALCQELYNLRPEILRQMALTIQLTNENKGNNKSYLELDEEVAREASQTVVKVEKEEDDEADENLSVDAIKTEKEKLETEEVVEECGVEVDDDFMQQLHVESEPKVEPEEKPTAGTPTANGTYSTRSKTGTIVARTYIDMKRRNLTTNGSGGVTIKEERSGTPTKSKSQSPLPADVIFKLGMEGRHKTYVNQYTSNPLALNKNQAAEERDRKRYLSHKFSITGCGEFKWLGSTFGNRTIMQQTVRSTLLQLHSQLPAIFMHPNWAGSMRKSWIQAVNQSVSPTDLGRVLSILVACIRPVVFSSVWHESLGHIRLQRQTALEREERKKVDKKEKKDKELEEEMHRLHTVHYTKGLKHQIWKHKGEEFRLHGQWGWLWLSATRLLRRLDARKCGLRAGPWRIITCSQEEGSESRYIQCDPATGVEIYEIPSSDPAMEVVDVCAAMNDTNRRVYPKIAKKAKLDSLLDWRLKLKTAEEKNLLKTEKTPLPLKKEEVNVTNRKLTMTEMEARLEQLRKHRLTFARCYSYKCGGDSCYSPTCRAIKPLEAAILQEKEEEAKQKAALVKRRIYSNESTQGPLPLKRADDEIRSKKKKAPVKYPMMSKYMTKSNKRTIFVLPDHELKHLARRHGQGYVQGFHHGPKNNSPAWIYPSARPLFKNVWFFRTNGLQSLSTFALQVRILWACLRWEEMVTKAGNMGMDGKNQTTTDTEITTTDILKHRHIGRFLERTQYFQRRVVIPLDVPKTVREVTPSRSGLRKRKMVEAPKLSQPIVTEEWVDEDRLELWVIKQYHERIEKAAAMAAAASTTTSTPHLTRLKGTPQTMGPGGKPMTMEELKAQAEQQLRAQRTAHQLKSTTPGTPTGVVRLTLPAGNKVMLPGNKLLSTPSGATGSPMGRRILITKDGKTSQVVKTTVASPSGSAQPVLIAPSPGVAAATPTVNKLQISRGPDGKIEIRGLKPGQQLLKLSDGRFTIVSPAQPMITAQPAPAQAQIQVQPAAASDGTGTKTVVVQKAVTIAGQKTTSQIVLPAGTNTAMLAQHLASGKLQLSSVNGQQVIIRPAATPASAGSASVVKTGETPTVVVAGQQQQAKPMMQVIQTAQGQKIIVQNLQGGSLTPQQLAAIQEQLKGQMVVRSNQPGGNNKPITFAIRTSVAGATVATVSTTAAVTTTVAPTSTETSTTPAAVVSTPAVASAVATPTAPATTTGAATVTANQNKVDEPYTVTPDYVVQALRNSLKGGNLHPDLEQKVLTRLREQEKAKRDDAEVETPTYFAASNRKRTTSGASWIDDVDTSTAMTPATGTDSKTIRPPARKIARVIEAPSTPVSSKIVSGGTPANDAAADLREQKNKERAMKAAQRAKEKRHQSTCARLQGLLNRSSESLKKEILRKRASLEKELRSAITKEISALRLPSPVRQAPVAVSENQAVVVKKKEPKLPESPVVQPKATPRRNQRKRKLSSPLSPQKTLNEPEPGTSQDEEDYDASPASMPPTSKRKSKRTLSESGGTAGDKIELYCICRKPYDNSKFYVGCDLCTNWFHGDCVGITEAMSQTMTEFVCNGCKTGKTVAPRELFCLCRQPYDDSQFYIGCDRCGDWLHGRCVGVLQTESESIDEYTCPNCEPQGAFNYANTKTLGTRDYEELRKLLRQLQTHKSSWPFREPVDVKDVPDYYHVIKDPMDLQMVETKIIERRYQRLVEFIGDITKIFENCRYYNPKGSNFYRCATSLESFFVPRLKLLRSSMSN</sequence>
<dbReference type="InterPro" id="IPR028941">
    <property type="entry name" value="WHIM2_dom"/>
</dbReference>
<dbReference type="InterPro" id="IPR018501">
    <property type="entry name" value="DDT_dom"/>
</dbReference>
<evidence type="ECO:0000259" key="13">
    <source>
        <dbReference type="PROSITE" id="PS50014"/>
    </source>
</evidence>
<dbReference type="CDD" id="cd05509">
    <property type="entry name" value="Bromo_gcn5_like"/>
    <property type="match status" value="1"/>
</dbReference>
<dbReference type="HOGENOM" id="CLU_000284_0_0_1"/>
<dbReference type="PROSITE" id="PS50827">
    <property type="entry name" value="DDT"/>
    <property type="match status" value="1"/>
</dbReference>
<evidence type="ECO:0000256" key="9">
    <source>
        <dbReference type="PROSITE-ProRule" id="PRU00035"/>
    </source>
</evidence>
<evidence type="ECO:0000259" key="14">
    <source>
        <dbReference type="PROSITE" id="PS50016"/>
    </source>
</evidence>
<keyword evidence="11" id="KW-0175">Coiled coil</keyword>
<dbReference type="SUPFAM" id="SSF57903">
    <property type="entry name" value="FYVE/PHD zinc finger"/>
    <property type="match status" value="3"/>
</dbReference>
<keyword evidence="17" id="KW-1185">Reference proteome</keyword>
<feature type="compositionally biased region" description="Polar residues" evidence="12">
    <location>
        <begin position="15"/>
        <end position="28"/>
    </location>
</feature>
<dbReference type="InterPro" id="IPR001965">
    <property type="entry name" value="Znf_PHD"/>
</dbReference>
<feature type="compositionally biased region" description="Basic residues" evidence="12">
    <location>
        <begin position="69"/>
        <end position="86"/>
    </location>
</feature>
<evidence type="ECO:0000256" key="1">
    <source>
        <dbReference type="ARBA" id="ARBA00004123"/>
    </source>
</evidence>
<feature type="compositionally biased region" description="Low complexity" evidence="12">
    <location>
        <begin position="115"/>
        <end position="129"/>
    </location>
</feature>
<feature type="domain" description="PHD-type" evidence="14">
    <location>
        <begin position="359"/>
        <end position="406"/>
    </location>
</feature>
<feature type="coiled-coil region" evidence="11">
    <location>
        <begin position="813"/>
        <end position="841"/>
    </location>
</feature>
<dbReference type="GO" id="GO:0008270">
    <property type="term" value="F:zinc ion binding"/>
    <property type="evidence" value="ECO:0007669"/>
    <property type="project" value="UniProtKB-KW"/>
</dbReference>
<dbReference type="InterPro" id="IPR013083">
    <property type="entry name" value="Znf_RING/FYVE/PHD"/>
</dbReference>
<dbReference type="InterPro" id="IPR018359">
    <property type="entry name" value="Bromodomain_CS"/>
</dbReference>
<dbReference type="Proteomes" id="UP000000305">
    <property type="component" value="Unassembled WGS sequence"/>
</dbReference>
<feature type="region of interest" description="Disordered" evidence="12">
    <location>
        <begin position="594"/>
        <end position="621"/>
    </location>
</feature>
<accession>E9FXE2</accession>
<dbReference type="InterPro" id="IPR011011">
    <property type="entry name" value="Znf_FYVE_PHD"/>
</dbReference>
<dbReference type="GO" id="GO:0000978">
    <property type="term" value="F:RNA polymerase II cis-regulatory region sequence-specific DNA binding"/>
    <property type="evidence" value="ECO:0000318"/>
    <property type="project" value="GO_Central"/>
</dbReference>
<evidence type="ECO:0000256" key="4">
    <source>
        <dbReference type="ARBA" id="ARBA00022833"/>
    </source>
</evidence>
<feature type="region of interest" description="Disordered" evidence="12">
    <location>
        <begin position="637"/>
        <end position="664"/>
    </location>
</feature>
<dbReference type="CDD" id="cd15560">
    <property type="entry name" value="PHD2_3_BPTF"/>
    <property type="match status" value="2"/>
</dbReference>
<dbReference type="InParanoid" id="E9FXE2"/>
<comment type="subcellular location">
    <subcellularLocation>
        <location evidence="1">Nucleus</location>
    </subcellularLocation>
</comment>
<evidence type="ECO:0000256" key="3">
    <source>
        <dbReference type="ARBA" id="ARBA00022771"/>
    </source>
</evidence>
<dbReference type="SUPFAM" id="SSF47370">
    <property type="entry name" value="Bromodomain"/>
    <property type="match status" value="1"/>
</dbReference>
<evidence type="ECO:0000256" key="10">
    <source>
        <dbReference type="PROSITE-ProRule" id="PRU00146"/>
    </source>
</evidence>
<dbReference type="PhylomeDB" id="E9FXE2"/>
<dbReference type="STRING" id="6669.E9FXE2"/>
<dbReference type="Gene3D" id="3.30.40.10">
    <property type="entry name" value="Zinc/RING finger domain, C3HC4 (zinc finger)"/>
    <property type="match status" value="3"/>
</dbReference>
<dbReference type="eggNOG" id="KOG1473">
    <property type="taxonomic scope" value="Eukaryota"/>
</dbReference>
<evidence type="ECO:0000313" key="16">
    <source>
        <dbReference type="EMBL" id="EFX88281.1"/>
    </source>
</evidence>
<dbReference type="InterPro" id="IPR019786">
    <property type="entry name" value="Zinc_finger_PHD-type_CS"/>
</dbReference>
<dbReference type="Gene3D" id="1.20.920.10">
    <property type="entry name" value="Bromodomain-like"/>
    <property type="match status" value="1"/>
</dbReference>
<dbReference type="GO" id="GO:0006357">
    <property type="term" value="P:regulation of transcription by RNA polymerase II"/>
    <property type="evidence" value="ECO:0000318"/>
    <property type="project" value="GO_Central"/>
</dbReference>
<evidence type="ECO:0000256" key="5">
    <source>
        <dbReference type="ARBA" id="ARBA00023015"/>
    </source>
</evidence>
<proteinExistence type="predicted"/>
<dbReference type="PROSITE" id="PS00633">
    <property type="entry name" value="BROMODOMAIN_1"/>
    <property type="match status" value="1"/>
</dbReference>
<dbReference type="PROSITE" id="PS50016">
    <property type="entry name" value="ZF_PHD_2"/>
    <property type="match status" value="3"/>
</dbReference>
<dbReference type="OMA" id="PEQYTNV"/>
<keyword evidence="8" id="KW-0539">Nucleus</keyword>
<dbReference type="InterPro" id="IPR038028">
    <property type="entry name" value="BPTF"/>
</dbReference>
<dbReference type="Pfam" id="PF02791">
    <property type="entry name" value="DDT"/>
    <property type="match status" value="1"/>
</dbReference>
<feature type="domain" description="DDT" evidence="15">
    <location>
        <begin position="209"/>
        <end position="269"/>
    </location>
</feature>
<evidence type="ECO:0000259" key="15">
    <source>
        <dbReference type="PROSITE" id="PS50827"/>
    </source>
</evidence>
<dbReference type="PANTHER" id="PTHR45975:SF2">
    <property type="entry name" value="NUCLEOSOME-REMODELING FACTOR SUBUNIT BPTF"/>
    <property type="match status" value="1"/>
</dbReference>
<dbReference type="PANTHER" id="PTHR45975">
    <property type="entry name" value="NUCLEOSOME-REMODELING FACTOR SUBUNIT BPTF"/>
    <property type="match status" value="1"/>
</dbReference>
<dbReference type="Pfam" id="PF00628">
    <property type="entry name" value="PHD"/>
    <property type="match status" value="3"/>
</dbReference>
<dbReference type="SMART" id="SM00571">
    <property type="entry name" value="DDT"/>
    <property type="match status" value="1"/>
</dbReference>
<reference evidence="16 17" key="1">
    <citation type="journal article" date="2011" name="Science">
        <title>The ecoresponsive genome of Daphnia pulex.</title>
        <authorList>
            <person name="Colbourne J.K."/>
            <person name="Pfrender M.E."/>
            <person name="Gilbert D."/>
            <person name="Thomas W.K."/>
            <person name="Tucker A."/>
            <person name="Oakley T.H."/>
            <person name="Tokishita S."/>
            <person name="Aerts A."/>
            <person name="Arnold G.J."/>
            <person name="Basu M.K."/>
            <person name="Bauer D.J."/>
            <person name="Caceres C.E."/>
            <person name="Carmel L."/>
            <person name="Casola C."/>
            <person name="Choi J.H."/>
            <person name="Detter J.C."/>
            <person name="Dong Q."/>
            <person name="Dusheyko S."/>
            <person name="Eads B.D."/>
            <person name="Frohlich T."/>
            <person name="Geiler-Samerotte K.A."/>
            <person name="Gerlach D."/>
            <person name="Hatcher P."/>
            <person name="Jogdeo S."/>
            <person name="Krijgsveld J."/>
            <person name="Kriventseva E.V."/>
            <person name="Kultz D."/>
            <person name="Laforsch C."/>
            <person name="Lindquist E."/>
            <person name="Lopez J."/>
            <person name="Manak J.R."/>
            <person name="Muller J."/>
            <person name="Pangilinan J."/>
            <person name="Patwardhan R.P."/>
            <person name="Pitluck S."/>
            <person name="Pritham E.J."/>
            <person name="Rechtsteiner A."/>
            <person name="Rho M."/>
            <person name="Rogozin I.B."/>
            <person name="Sakarya O."/>
            <person name="Salamov A."/>
            <person name="Schaack S."/>
            <person name="Shapiro H."/>
            <person name="Shiga Y."/>
            <person name="Skalitzky C."/>
            <person name="Smith Z."/>
            <person name="Souvorov A."/>
            <person name="Sung W."/>
            <person name="Tang Z."/>
            <person name="Tsuchiya D."/>
            <person name="Tu H."/>
            <person name="Vos H."/>
            <person name="Wang M."/>
            <person name="Wolf Y.I."/>
            <person name="Yamagata H."/>
            <person name="Yamada T."/>
            <person name="Ye Y."/>
            <person name="Shaw J.R."/>
            <person name="Andrews J."/>
            <person name="Crease T.J."/>
            <person name="Tang H."/>
            <person name="Lucas S.M."/>
            <person name="Robertson H.M."/>
            <person name="Bork P."/>
            <person name="Koonin E.V."/>
            <person name="Zdobnov E.M."/>
            <person name="Grigoriev I.V."/>
            <person name="Lynch M."/>
            <person name="Boore J.L."/>
        </authorList>
    </citation>
    <scope>NUCLEOTIDE SEQUENCE [LARGE SCALE GENOMIC DNA]</scope>
</reference>
<organism evidence="16 17">
    <name type="scientific">Daphnia pulex</name>
    <name type="common">Water flea</name>
    <dbReference type="NCBI Taxonomy" id="6669"/>
    <lineage>
        <taxon>Eukaryota</taxon>
        <taxon>Metazoa</taxon>
        <taxon>Ecdysozoa</taxon>
        <taxon>Arthropoda</taxon>
        <taxon>Crustacea</taxon>
        <taxon>Branchiopoda</taxon>
        <taxon>Diplostraca</taxon>
        <taxon>Cladocera</taxon>
        <taxon>Anomopoda</taxon>
        <taxon>Daphniidae</taxon>
        <taxon>Daphnia</taxon>
    </lineage>
</organism>
<dbReference type="FunCoup" id="E9FXE2">
    <property type="interactions" value="2362"/>
</dbReference>
<evidence type="ECO:0000313" key="17">
    <source>
        <dbReference type="Proteomes" id="UP000000305"/>
    </source>
</evidence>
<feature type="compositionally biased region" description="Basic and acidic residues" evidence="12">
    <location>
        <begin position="594"/>
        <end position="605"/>
    </location>
</feature>
<gene>
    <name evidence="16" type="ORF">DAPPUDRAFT_305689</name>
</gene>
<dbReference type="KEGG" id="dpx:DAPPUDRAFT_305689"/>
<dbReference type="SMART" id="SM00297">
    <property type="entry name" value="BROMO"/>
    <property type="match status" value="1"/>
</dbReference>
<dbReference type="CDD" id="cd15559">
    <property type="entry name" value="PHD1_BPTF"/>
    <property type="match status" value="1"/>
</dbReference>
<dbReference type="PRINTS" id="PR00503">
    <property type="entry name" value="BROMODOMAIN"/>
</dbReference>
<dbReference type="InterPro" id="IPR019787">
    <property type="entry name" value="Znf_PHD-finger"/>
</dbReference>
<feature type="domain" description="PHD-type" evidence="14">
    <location>
        <begin position="2058"/>
        <end position="2109"/>
    </location>
</feature>
<dbReference type="InterPro" id="IPR036427">
    <property type="entry name" value="Bromodomain-like_sf"/>
</dbReference>
<feature type="region of interest" description="Disordered" evidence="12">
    <location>
        <begin position="1901"/>
        <end position="1994"/>
    </location>
</feature>
<keyword evidence="4" id="KW-0862">Zinc</keyword>
<dbReference type="SMART" id="SM00249">
    <property type="entry name" value="PHD"/>
    <property type="match status" value="3"/>
</dbReference>
<evidence type="ECO:0000256" key="12">
    <source>
        <dbReference type="SAM" id="MobiDB-lite"/>
    </source>
</evidence>
<feature type="coiled-coil region" evidence="11">
    <location>
        <begin position="1828"/>
        <end position="1891"/>
    </location>
</feature>
<evidence type="ECO:0000256" key="6">
    <source>
        <dbReference type="ARBA" id="ARBA00023117"/>
    </source>
</evidence>
<dbReference type="EMBL" id="GL732526">
    <property type="protein sequence ID" value="EFX88281.1"/>
    <property type="molecule type" value="Genomic_DNA"/>
</dbReference>
<name>E9FXE2_DAPPU</name>
<feature type="domain" description="Bromo" evidence="13">
    <location>
        <begin position="2136"/>
        <end position="2206"/>
    </location>
</feature>
<dbReference type="PROSITE" id="PS01359">
    <property type="entry name" value="ZF_PHD_1"/>
    <property type="match status" value="1"/>
</dbReference>
<dbReference type="InterPro" id="IPR001487">
    <property type="entry name" value="Bromodomain"/>
</dbReference>
<feature type="compositionally biased region" description="Polar residues" evidence="12">
    <location>
        <begin position="608"/>
        <end position="621"/>
    </location>
</feature>
<keyword evidence="6 9" id="KW-0103">Bromodomain</keyword>
<dbReference type="Pfam" id="PF15613">
    <property type="entry name" value="WSD"/>
    <property type="match status" value="1"/>
</dbReference>
<feature type="region of interest" description="Disordered" evidence="12">
    <location>
        <begin position="1295"/>
        <end position="1317"/>
    </location>
</feature>
<evidence type="ECO:0000256" key="7">
    <source>
        <dbReference type="ARBA" id="ARBA00023163"/>
    </source>
</evidence>